<keyword evidence="1" id="KW-1185">Reference proteome</keyword>
<name>A0ABM1BWG7_LIMPO</name>
<reference evidence="2" key="1">
    <citation type="submission" date="2025-08" db="UniProtKB">
        <authorList>
            <consortium name="RefSeq"/>
        </authorList>
    </citation>
    <scope>IDENTIFICATION</scope>
    <source>
        <tissue evidence="2">Muscle</tissue>
    </source>
</reference>
<dbReference type="GeneID" id="106473860"/>
<evidence type="ECO:0000313" key="1">
    <source>
        <dbReference type="Proteomes" id="UP000694941"/>
    </source>
</evidence>
<dbReference type="RefSeq" id="XP_013790001.1">
    <property type="nucleotide sequence ID" value="XM_013934547.1"/>
</dbReference>
<sequence>GFVSGGRHASGGSAGAFAVGGRHAGGGSAGGFAVGGRHAGGGSAGGFIGGSTEGFVGGSTEGFVGSSTGGFVGGNHAPDYSLSRPIIPIGGSFGRDFIIGDIDEDLLPSNQGAIHYLQIT</sequence>
<protein>
    <submittedName>
        <fullName evidence="2">Glycine-rich cell wall structural protein-like</fullName>
    </submittedName>
</protein>
<evidence type="ECO:0000313" key="2">
    <source>
        <dbReference type="RefSeq" id="XP_013790001.1"/>
    </source>
</evidence>
<organism evidence="1 2">
    <name type="scientific">Limulus polyphemus</name>
    <name type="common">Atlantic horseshoe crab</name>
    <dbReference type="NCBI Taxonomy" id="6850"/>
    <lineage>
        <taxon>Eukaryota</taxon>
        <taxon>Metazoa</taxon>
        <taxon>Ecdysozoa</taxon>
        <taxon>Arthropoda</taxon>
        <taxon>Chelicerata</taxon>
        <taxon>Merostomata</taxon>
        <taxon>Xiphosura</taxon>
        <taxon>Limulidae</taxon>
        <taxon>Limulus</taxon>
    </lineage>
</organism>
<feature type="non-terminal residue" evidence="2">
    <location>
        <position position="1"/>
    </location>
</feature>
<accession>A0ABM1BWG7</accession>
<dbReference type="Proteomes" id="UP000694941">
    <property type="component" value="Unplaced"/>
</dbReference>
<gene>
    <name evidence="2" type="primary">LOC106473860</name>
</gene>
<proteinExistence type="predicted"/>